<evidence type="ECO:0000259" key="1">
    <source>
        <dbReference type="PROSITE" id="PS50883"/>
    </source>
</evidence>
<comment type="caution">
    <text evidence="2">The sequence shown here is derived from an EMBL/GenBank/DDBJ whole genome shotgun (WGS) entry which is preliminary data.</text>
</comment>
<evidence type="ECO:0000313" key="2">
    <source>
        <dbReference type="EMBL" id="EQD67808.1"/>
    </source>
</evidence>
<feature type="domain" description="EAL" evidence="1">
    <location>
        <begin position="1"/>
        <end position="48"/>
    </location>
</feature>
<dbReference type="PANTHER" id="PTHR33121:SF79">
    <property type="entry name" value="CYCLIC DI-GMP PHOSPHODIESTERASE PDED-RELATED"/>
    <property type="match status" value="1"/>
</dbReference>
<gene>
    <name evidence="2" type="ORF">B1A_07581</name>
</gene>
<accession>T1BGR2</accession>
<dbReference type="Gene3D" id="3.20.20.450">
    <property type="entry name" value="EAL domain"/>
    <property type="match status" value="1"/>
</dbReference>
<dbReference type="PROSITE" id="PS50883">
    <property type="entry name" value="EAL"/>
    <property type="match status" value="1"/>
</dbReference>
<dbReference type="PANTHER" id="PTHR33121">
    <property type="entry name" value="CYCLIC DI-GMP PHOSPHODIESTERASE PDEF"/>
    <property type="match status" value="1"/>
</dbReference>
<dbReference type="InterPro" id="IPR050706">
    <property type="entry name" value="Cyclic-di-GMP_PDE-like"/>
</dbReference>
<name>T1BGR2_9ZZZZ</name>
<reference evidence="2" key="2">
    <citation type="journal article" date="2014" name="ISME J.">
        <title>Microbial stratification in low pH oxic and suboxic macroscopic growths along an acid mine drainage.</title>
        <authorList>
            <person name="Mendez-Garcia C."/>
            <person name="Mesa V."/>
            <person name="Sprenger R.R."/>
            <person name="Richter M."/>
            <person name="Diez M.S."/>
            <person name="Solano J."/>
            <person name="Bargiela R."/>
            <person name="Golyshina O.V."/>
            <person name="Manteca A."/>
            <person name="Ramos J.L."/>
            <person name="Gallego J.R."/>
            <person name="Llorente I."/>
            <person name="Martins Dos Santos V.A."/>
            <person name="Jensen O.N."/>
            <person name="Pelaez A.I."/>
            <person name="Sanchez J."/>
            <person name="Ferrer M."/>
        </authorList>
    </citation>
    <scope>NUCLEOTIDE SEQUENCE</scope>
</reference>
<dbReference type="SUPFAM" id="SSF141868">
    <property type="entry name" value="EAL domain-like"/>
    <property type="match status" value="1"/>
</dbReference>
<dbReference type="InterPro" id="IPR035919">
    <property type="entry name" value="EAL_sf"/>
</dbReference>
<dbReference type="EMBL" id="AUZX01005456">
    <property type="protein sequence ID" value="EQD67808.1"/>
    <property type="molecule type" value="Genomic_DNA"/>
</dbReference>
<dbReference type="AlphaFoldDB" id="T1BGR2"/>
<feature type="non-terminal residue" evidence="2">
    <location>
        <position position="48"/>
    </location>
</feature>
<dbReference type="InterPro" id="IPR001633">
    <property type="entry name" value="EAL_dom"/>
</dbReference>
<proteinExistence type="predicted"/>
<dbReference type="Pfam" id="PF00563">
    <property type="entry name" value="EAL"/>
    <property type="match status" value="1"/>
</dbReference>
<organism evidence="2">
    <name type="scientific">mine drainage metagenome</name>
    <dbReference type="NCBI Taxonomy" id="410659"/>
    <lineage>
        <taxon>unclassified sequences</taxon>
        <taxon>metagenomes</taxon>
        <taxon>ecological metagenomes</taxon>
    </lineage>
</organism>
<dbReference type="GO" id="GO:0071111">
    <property type="term" value="F:cyclic-guanylate-specific phosphodiesterase activity"/>
    <property type="evidence" value="ECO:0007669"/>
    <property type="project" value="InterPro"/>
</dbReference>
<reference evidence="2" key="1">
    <citation type="submission" date="2013-08" db="EMBL/GenBank/DDBJ databases">
        <authorList>
            <person name="Mendez C."/>
            <person name="Richter M."/>
            <person name="Ferrer M."/>
            <person name="Sanchez J."/>
        </authorList>
    </citation>
    <scope>NUCLEOTIDE SEQUENCE</scope>
</reference>
<protein>
    <submittedName>
        <fullName evidence="2">Diguanylate phosphodiesterase, predicted domain protein</fullName>
    </submittedName>
</protein>
<sequence length="48" mass="5262">MLMAHALGLNVVAEGVETPEQLEYLREKDCDEVQGYLLAQPMPGPACM</sequence>